<proteinExistence type="predicted"/>
<dbReference type="Proteomes" id="UP000234662">
    <property type="component" value="Unassembled WGS sequence"/>
</dbReference>
<dbReference type="RefSeq" id="WP_101821303.1">
    <property type="nucleotide sequence ID" value="NZ_PKJC01000016.1"/>
</dbReference>
<evidence type="ECO:0000259" key="1">
    <source>
        <dbReference type="Pfam" id="PF07978"/>
    </source>
</evidence>
<dbReference type="InterPro" id="IPR012577">
    <property type="entry name" value="NIPSNAP"/>
</dbReference>
<gene>
    <name evidence="2" type="ORF">CYJ73_18530</name>
</gene>
<dbReference type="AlphaFoldDB" id="A0A2I1R4S5"/>
<sequence length="110" mass="12114">MLYEIREYIAVPGRFDALIEMFNNHTIPALDKYGIELVQAGTTWVGDNSFNELVYTLAFGGVADLESKWAQVTNDAEWLSAFATIGADGPFIHSMKRRLVDSAAIATGRA</sequence>
<protein>
    <submittedName>
        <fullName evidence="2">NIPSNAP family containing protein</fullName>
    </submittedName>
</protein>
<dbReference type="Gene3D" id="3.30.70.100">
    <property type="match status" value="1"/>
</dbReference>
<feature type="domain" description="NIPSNAP" evidence="1">
    <location>
        <begin position="3"/>
        <end position="102"/>
    </location>
</feature>
<evidence type="ECO:0000313" key="2">
    <source>
        <dbReference type="EMBL" id="PKZ64124.1"/>
    </source>
</evidence>
<organism evidence="2 3">
    <name type="scientific">Gordonia terrae</name>
    <dbReference type="NCBI Taxonomy" id="2055"/>
    <lineage>
        <taxon>Bacteria</taxon>
        <taxon>Bacillati</taxon>
        <taxon>Actinomycetota</taxon>
        <taxon>Actinomycetes</taxon>
        <taxon>Mycobacteriales</taxon>
        <taxon>Gordoniaceae</taxon>
        <taxon>Gordonia</taxon>
    </lineage>
</organism>
<dbReference type="EMBL" id="PKJC01000016">
    <property type="protein sequence ID" value="PKZ64124.1"/>
    <property type="molecule type" value="Genomic_DNA"/>
</dbReference>
<comment type="caution">
    <text evidence="2">The sequence shown here is derived from an EMBL/GenBank/DDBJ whole genome shotgun (WGS) entry which is preliminary data.</text>
</comment>
<name>A0A2I1R4S5_9ACTN</name>
<accession>A0A2I1R4S5</accession>
<dbReference type="SUPFAM" id="SSF54909">
    <property type="entry name" value="Dimeric alpha+beta barrel"/>
    <property type="match status" value="1"/>
</dbReference>
<dbReference type="Pfam" id="PF07978">
    <property type="entry name" value="NIPSNAP"/>
    <property type="match status" value="1"/>
</dbReference>
<evidence type="ECO:0000313" key="3">
    <source>
        <dbReference type="Proteomes" id="UP000234662"/>
    </source>
</evidence>
<reference evidence="2 3" key="1">
    <citation type="submission" date="2017-12" db="EMBL/GenBank/DDBJ databases">
        <title>Phylogenetic diversity of female urinary microbiome.</title>
        <authorList>
            <person name="Thomas-White K."/>
            <person name="Wolfe A.J."/>
        </authorList>
    </citation>
    <scope>NUCLEOTIDE SEQUENCE [LARGE SCALE GENOMIC DNA]</scope>
    <source>
        <strain evidence="2 3">UMB0777</strain>
    </source>
</reference>
<dbReference type="InterPro" id="IPR011008">
    <property type="entry name" value="Dimeric_a/b-barrel"/>
</dbReference>